<keyword evidence="1" id="KW-1133">Transmembrane helix</keyword>
<organism evidence="2">
    <name type="scientific">viral metagenome</name>
    <dbReference type="NCBI Taxonomy" id="1070528"/>
    <lineage>
        <taxon>unclassified sequences</taxon>
        <taxon>metagenomes</taxon>
        <taxon>organismal metagenomes</taxon>
    </lineage>
</organism>
<accession>A0A6C0F2N5</accession>
<evidence type="ECO:0000313" key="2">
    <source>
        <dbReference type="EMBL" id="QHT34809.1"/>
    </source>
</evidence>
<evidence type="ECO:0000256" key="1">
    <source>
        <dbReference type="SAM" id="Phobius"/>
    </source>
</evidence>
<proteinExistence type="predicted"/>
<sequence length="126" mass="13870">MDNQFNTLMRSYHDNYLQFKLTGNTKYKIAYESAEQGLDAIVLAKNRAVQSDAQNIETTLGTDAENKMKDVKSQSVHLGQGLVDQNDEEVAAQMRNIATNDAPVSLTTQYIILGVLVATIAGLSFL</sequence>
<protein>
    <submittedName>
        <fullName evidence="2">Uncharacterized protein</fullName>
    </submittedName>
</protein>
<keyword evidence="1" id="KW-0812">Transmembrane</keyword>
<reference evidence="2" key="1">
    <citation type="journal article" date="2020" name="Nature">
        <title>Giant virus diversity and host interactions through global metagenomics.</title>
        <authorList>
            <person name="Schulz F."/>
            <person name="Roux S."/>
            <person name="Paez-Espino D."/>
            <person name="Jungbluth S."/>
            <person name="Walsh D.A."/>
            <person name="Denef V.J."/>
            <person name="McMahon K.D."/>
            <person name="Konstantinidis K.T."/>
            <person name="Eloe-Fadrosh E.A."/>
            <person name="Kyrpides N.C."/>
            <person name="Woyke T."/>
        </authorList>
    </citation>
    <scope>NUCLEOTIDE SEQUENCE</scope>
    <source>
        <strain evidence="2">GVMAG-M-3300009164-40</strain>
    </source>
</reference>
<feature type="transmembrane region" description="Helical" evidence="1">
    <location>
        <begin position="104"/>
        <end position="125"/>
    </location>
</feature>
<dbReference type="EMBL" id="MN739010">
    <property type="protein sequence ID" value="QHT34809.1"/>
    <property type="molecule type" value="Genomic_DNA"/>
</dbReference>
<name>A0A6C0F2N5_9ZZZZ</name>
<keyword evidence="1" id="KW-0472">Membrane</keyword>
<dbReference type="AlphaFoldDB" id="A0A6C0F2N5"/>